<dbReference type="EMBL" id="JAFLRD010000003">
    <property type="protein sequence ID" value="MBO0414855.1"/>
    <property type="molecule type" value="Genomic_DNA"/>
</dbReference>
<keyword evidence="2" id="KW-1185">Reference proteome</keyword>
<protein>
    <recommendedName>
        <fullName evidence="3">Class I SAM-dependent methyltransferase</fullName>
    </recommendedName>
</protein>
<dbReference type="Proteomes" id="UP000664349">
    <property type="component" value="Unassembled WGS sequence"/>
</dbReference>
<name>A0ABS3GIH8_9NEIS</name>
<evidence type="ECO:0000313" key="2">
    <source>
        <dbReference type="Proteomes" id="UP000664349"/>
    </source>
</evidence>
<dbReference type="RefSeq" id="WP_152596864.1">
    <property type="nucleotide sequence ID" value="NZ_CP061849.1"/>
</dbReference>
<evidence type="ECO:0008006" key="3">
    <source>
        <dbReference type="Google" id="ProtNLM"/>
    </source>
</evidence>
<sequence length="185" mass="21170">MKKILNIAAGFVPLCSSDFEIGDCEVVNYDPLFSAESKKILDEECENERVDRGGVLVGYFIAMLKSFNDVSYHKEIYCGAHKKYFDLVVCVSPYGFTLINKDVDEALKDNGTVLVVGNSGNRYIKNKDFFTTDVKKNYIEQKDARRDWVGKFGWKLLTQYRSHTSSLEKGTRLDTMLIYNRNKEG</sequence>
<accession>A0ABS3GIH8</accession>
<organism evidence="1 2">
    <name type="scientific">Chromobacterium haemolyticum</name>
    <dbReference type="NCBI Taxonomy" id="394935"/>
    <lineage>
        <taxon>Bacteria</taxon>
        <taxon>Pseudomonadati</taxon>
        <taxon>Pseudomonadota</taxon>
        <taxon>Betaproteobacteria</taxon>
        <taxon>Neisseriales</taxon>
        <taxon>Chromobacteriaceae</taxon>
        <taxon>Chromobacterium</taxon>
    </lineage>
</organism>
<proteinExistence type="predicted"/>
<reference evidence="1 2" key="1">
    <citation type="submission" date="2021-03" db="EMBL/GenBank/DDBJ databases">
        <title>First Case of infection caused by Chromobacterium haemolyticum derived from water in China.</title>
        <authorList>
            <person name="Chen J."/>
            <person name="Liu C."/>
        </authorList>
    </citation>
    <scope>NUCLEOTIDE SEQUENCE [LARGE SCALE GENOMIC DNA]</scope>
    <source>
        <strain evidence="1 2">WJ-5</strain>
    </source>
</reference>
<gene>
    <name evidence="1" type="ORF">J1C50_04980</name>
</gene>
<comment type="caution">
    <text evidence="1">The sequence shown here is derived from an EMBL/GenBank/DDBJ whole genome shotgun (WGS) entry which is preliminary data.</text>
</comment>
<evidence type="ECO:0000313" key="1">
    <source>
        <dbReference type="EMBL" id="MBO0414855.1"/>
    </source>
</evidence>